<dbReference type="Proteomes" id="UP001372338">
    <property type="component" value="Unassembled WGS sequence"/>
</dbReference>
<organism evidence="2 3">
    <name type="scientific">Crotalaria pallida</name>
    <name type="common">Smooth rattlebox</name>
    <name type="synonym">Crotalaria striata</name>
    <dbReference type="NCBI Taxonomy" id="3830"/>
    <lineage>
        <taxon>Eukaryota</taxon>
        <taxon>Viridiplantae</taxon>
        <taxon>Streptophyta</taxon>
        <taxon>Embryophyta</taxon>
        <taxon>Tracheophyta</taxon>
        <taxon>Spermatophyta</taxon>
        <taxon>Magnoliopsida</taxon>
        <taxon>eudicotyledons</taxon>
        <taxon>Gunneridae</taxon>
        <taxon>Pentapetalae</taxon>
        <taxon>rosids</taxon>
        <taxon>fabids</taxon>
        <taxon>Fabales</taxon>
        <taxon>Fabaceae</taxon>
        <taxon>Papilionoideae</taxon>
        <taxon>50 kb inversion clade</taxon>
        <taxon>genistoids sensu lato</taxon>
        <taxon>core genistoids</taxon>
        <taxon>Crotalarieae</taxon>
        <taxon>Crotalaria</taxon>
    </lineage>
</organism>
<name>A0AAN9HQB4_CROPI</name>
<dbReference type="EMBL" id="JAYWIO010000008">
    <property type="protein sequence ID" value="KAK7247590.1"/>
    <property type="molecule type" value="Genomic_DNA"/>
</dbReference>
<keyword evidence="1" id="KW-0472">Membrane</keyword>
<feature type="transmembrane region" description="Helical" evidence="1">
    <location>
        <begin position="74"/>
        <end position="100"/>
    </location>
</feature>
<evidence type="ECO:0000256" key="1">
    <source>
        <dbReference type="SAM" id="Phobius"/>
    </source>
</evidence>
<sequence>MLKMKKQKTLRYTHRLKKLNRIALFPPYLLYCCIPILSLSHFTLFLFHFVFPLSPPLRSASHPSFSVSVYLSDYLYLYAEITVFSLSLSLRSASFLIAIATV</sequence>
<evidence type="ECO:0000313" key="3">
    <source>
        <dbReference type="Proteomes" id="UP001372338"/>
    </source>
</evidence>
<keyword evidence="3" id="KW-1185">Reference proteome</keyword>
<comment type="caution">
    <text evidence="2">The sequence shown here is derived from an EMBL/GenBank/DDBJ whole genome shotgun (WGS) entry which is preliminary data.</text>
</comment>
<keyword evidence="1" id="KW-1133">Transmembrane helix</keyword>
<accession>A0AAN9HQB4</accession>
<dbReference type="AlphaFoldDB" id="A0AAN9HQB4"/>
<evidence type="ECO:0000313" key="2">
    <source>
        <dbReference type="EMBL" id="KAK7247590.1"/>
    </source>
</evidence>
<gene>
    <name evidence="2" type="ORF">RIF29_42475</name>
</gene>
<feature type="transmembrane region" description="Helical" evidence="1">
    <location>
        <begin position="21"/>
        <end position="54"/>
    </location>
</feature>
<keyword evidence="1" id="KW-0812">Transmembrane</keyword>
<proteinExistence type="predicted"/>
<reference evidence="2 3" key="1">
    <citation type="submission" date="2024-01" db="EMBL/GenBank/DDBJ databases">
        <title>The genomes of 5 underutilized Papilionoideae crops provide insights into root nodulation and disease resistanc.</title>
        <authorList>
            <person name="Yuan L."/>
        </authorList>
    </citation>
    <scope>NUCLEOTIDE SEQUENCE [LARGE SCALE GENOMIC DNA]</scope>
    <source>
        <strain evidence="2">ZHUSHIDOU_FW_LH</strain>
        <tissue evidence="2">Leaf</tissue>
    </source>
</reference>
<protein>
    <submittedName>
        <fullName evidence="2">Uncharacterized protein</fullName>
    </submittedName>
</protein>